<evidence type="ECO:0000259" key="1">
    <source>
        <dbReference type="Pfam" id="PF13577"/>
    </source>
</evidence>
<dbReference type="Pfam" id="PF13577">
    <property type="entry name" value="SnoaL_4"/>
    <property type="match status" value="1"/>
</dbReference>
<dbReference type="InterPro" id="IPR032710">
    <property type="entry name" value="NTF2-like_dom_sf"/>
</dbReference>
<dbReference type="InterPro" id="IPR037401">
    <property type="entry name" value="SnoaL-like"/>
</dbReference>
<dbReference type="EMBL" id="VDMN01000005">
    <property type="protein sequence ID" value="TNM61865.1"/>
    <property type="molecule type" value="Genomic_DNA"/>
</dbReference>
<name>A0A5C4XEE2_9HYPH</name>
<dbReference type="Proteomes" id="UP000311605">
    <property type="component" value="Unassembled WGS sequence"/>
</dbReference>
<dbReference type="OrthoDB" id="8365493at2"/>
<dbReference type="RefSeq" id="WP_139678312.1">
    <property type="nucleotide sequence ID" value="NZ_VDMN01000005.1"/>
</dbReference>
<evidence type="ECO:0000313" key="2">
    <source>
        <dbReference type="EMBL" id="TNM61865.1"/>
    </source>
</evidence>
<reference evidence="2 3" key="1">
    <citation type="submission" date="2019-06" db="EMBL/GenBank/DDBJ databases">
        <title>The draft genome of Rhizobium smilacinae PTYR-5.</title>
        <authorList>
            <person name="Liu L."/>
            <person name="Li L."/>
            <person name="Zhang X."/>
        </authorList>
    </citation>
    <scope>NUCLEOTIDE SEQUENCE [LARGE SCALE GENOMIC DNA]</scope>
    <source>
        <strain evidence="2 3">PTYR-5</strain>
    </source>
</reference>
<protein>
    <submittedName>
        <fullName evidence="2">Nuclear transport factor 2 family protein</fullName>
    </submittedName>
</protein>
<sequence>MPVLYQKLFAADAMRAAFAIATAGGLIFAADQAQAVDCVNKPSQGWVETANDPPAADERAIIKLIHLYNWALDKHDSAMLVDLFSSSVFYELCNAAGEQLTQKNGEGQLQGYLNDYFDEFDVYKSQPRHIESNTLLHAVDANTVQGKTTVVVTLQHSDIETPVLDYTGVLRTEFEKLANVWRFSKMTLIVDGPQLTLRAR</sequence>
<dbReference type="Gene3D" id="3.10.450.50">
    <property type="match status" value="1"/>
</dbReference>
<comment type="caution">
    <text evidence="2">The sequence shown here is derived from an EMBL/GenBank/DDBJ whole genome shotgun (WGS) entry which is preliminary data.</text>
</comment>
<evidence type="ECO:0000313" key="3">
    <source>
        <dbReference type="Proteomes" id="UP000311605"/>
    </source>
</evidence>
<accession>A0A5C4XEE2</accession>
<organism evidence="2 3">
    <name type="scientific">Aliirhizobium smilacinae</name>
    <dbReference type="NCBI Taxonomy" id="1395944"/>
    <lineage>
        <taxon>Bacteria</taxon>
        <taxon>Pseudomonadati</taxon>
        <taxon>Pseudomonadota</taxon>
        <taxon>Alphaproteobacteria</taxon>
        <taxon>Hyphomicrobiales</taxon>
        <taxon>Rhizobiaceae</taxon>
        <taxon>Aliirhizobium</taxon>
    </lineage>
</organism>
<keyword evidence="3" id="KW-1185">Reference proteome</keyword>
<feature type="domain" description="SnoaL-like" evidence="1">
    <location>
        <begin position="55"/>
        <end position="187"/>
    </location>
</feature>
<gene>
    <name evidence="2" type="ORF">FHP24_21695</name>
</gene>
<proteinExistence type="predicted"/>
<dbReference type="SUPFAM" id="SSF54427">
    <property type="entry name" value="NTF2-like"/>
    <property type="match status" value="1"/>
</dbReference>
<dbReference type="AlphaFoldDB" id="A0A5C4XEE2"/>